<accession>A0A2P4YUC1</accession>
<proteinExistence type="predicted"/>
<dbReference type="AlphaFoldDB" id="A0A2P4YUC1"/>
<keyword evidence="2" id="KW-1185">Reference proteome</keyword>
<evidence type="ECO:0000313" key="2">
    <source>
        <dbReference type="Proteomes" id="UP000237271"/>
    </source>
</evidence>
<dbReference type="EMBL" id="NCKW01000092">
    <property type="protein sequence ID" value="POM81390.1"/>
    <property type="molecule type" value="Genomic_DNA"/>
</dbReference>
<sequence>MYILSLIALSYDMMLNVPCGQRAELRMQLQETKIARHCALSVSAAIRSDPMEYGT</sequence>
<evidence type="ECO:0000313" key="1">
    <source>
        <dbReference type="EMBL" id="POM81390.1"/>
    </source>
</evidence>
<reference evidence="1 2" key="1">
    <citation type="journal article" date="2017" name="Genome Biol. Evol.">
        <title>Phytophthora megakarya and P. palmivora, closely related causal agents of cacao black pod rot, underwent increases in genome sizes and gene numbers by different mechanisms.</title>
        <authorList>
            <person name="Ali S.S."/>
            <person name="Shao J."/>
            <person name="Lary D.J."/>
            <person name="Kronmiller B."/>
            <person name="Shen D."/>
            <person name="Strem M.D."/>
            <person name="Amoako-Attah I."/>
            <person name="Akrofi A.Y."/>
            <person name="Begoude B.A."/>
            <person name="Ten Hoopen G.M."/>
            <person name="Coulibaly K."/>
            <person name="Kebe B.I."/>
            <person name="Melnick R.L."/>
            <person name="Guiltinan M.J."/>
            <person name="Tyler B.M."/>
            <person name="Meinhardt L.W."/>
            <person name="Bailey B.A."/>
        </authorList>
    </citation>
    <scope>NUCLEOTIDE SEQUENCE [LARGE SCALE GENOMIC DNA]</scope>
    <source>
        <strain evidence="2">sbr112.9</strain>
    </source>
</reference>
<protein>
    <submittedName>
        <fullName evidence="1">Uncharacterized protein</fullName>
    </submittedName>
</protein>
<gene>
    <name evidence="1" type="ORF">PHPALM_646</name>
</gene>
<name>A0A2P4YUC1_9STRA</name>
<dbReference type="Proteomes" id="UP000237271">
    <property type="component" value="Unassembled WGS sequence"/>
</dbReference>
<comment type="caution">
    <text evidence="1">The sequence shown here is derived from an EMBL/GenBank/DDBJ whole genome shotgun (WGS) entry which is preliminary data.</text>
</comment>
<organism evidence="1 2">
    <name type="scientific">Phytophthora palmivora</name>
    <dbReference type="NCBI Taxonomy" id="4796"/>
    <lineage>
        <taxon>Eukaryota</taxon>
        <taxon>Sar</taxon>
        <taxon>Stramenopiles</taxon>
        <taxon>Oomycota</taxon>
        <taxon>Peronosporomycetes</taxon>
        <taxon>Peronosporales</taxon>
        <taxon>Peronosporaceae</taxon>
        <taxon>Phytophthora</taxon>
    </lineage>
</organism>